<name>A0A829QM04_9MYCO</name>
<protein>
    <submittedName>
        <fullName evidence="1">Uncharacterized protein</fullName>
    </submittedName>
</protein>
<dbReference type="Proteomes" id="UP000021210">
    <property type="component" value="Unassembled WGS sequence"/>
</dbReference>
<gene>
    <name evidence="1" type="ORF">I542_3837</name>
</gene>
<evidence type="ECO:0000313" key="1">
    <source>
        <dbReference type="EMBL" id="EUA63680.1"/>
    </source>
</evidence>
<evidence type="ECO:0000313" key="2">
    <source>
        <dbReference type="Proteomes" id="UP000021210"/>
    </source>
</evidence>
<dbReference type="EMBL" id="JAOH01000002">
    <property type="protein sequence ID" value="EUA63680.1"/>
    <property type="molecule type" value="Genomic_DNA"/>
</dbReference>
<accession>A0A829QM04</accession>
<dbReference type="AlphaFoldDB" id="A0A829QM04"/>
<sequence>MLLNQQLTAGFFALSNKVASTVAGSAYAALSQSLFERHQDQSISLSRPDQARSLAIEKTPTFSPRLFETGDS</sequence>
<proteinExistence type="predicted"/>
<organism evidence="1 2">
    <name type="scientific">Mycobacteroides abscessus 1948</name>
    <dbReference type="NCBI Taxonomy" id="1299323"/>
    <lineage>
        <taxon>Bacteria</taxon>
        <taxon>Bacillati</taxon>
        <taxon>Actinomycetota</taxon>
        <taxon>Actinomycetes</taxon>
        <taxon>Mycobacteriales</taxon>
        <taxon>Mycobacteriaceae</taxon>
        <taxon>Mycobacteroides</taxon>
        <taxon>Mycobacteroides abscessus</taxon>
    </lineage>
</organism>
<reference evidence="1 2" key="1">
    <citation type="submission" date="2013-12" db="EMBL/GenBank/DDBJ databases">
        <authorList>
            <person name="Zelazny A."/>
            <person name="Olivier K."/>
            <person name="Holland S."/>
            <person name="Lenaerts A."/>
            <person name="Ordway D."/>
            <person name="DeGroote M.A."/>
            <person name="Parker T."/>
            <person name="Sizemore C."/>
            <person name="Tallon L.J."/>
            <person name="Sadzewicz L.K."/>
            <person name="Sengamalay N."/>
            <person name="Fraser C.M."/>
            <person name="Hine E."/>
            <person name="Shefchek K.A."/>
            <person name="Das S.P."/>
            <person name="Tettelin H."/>
        </authorList>
    </citation>
    <scope>NUCLEOTIDE SEQUENCE [LARGE SCALE GENOMIC DNA]</scope>
    <source>
        <strain evidence="1 2">1948</strain>
    </source>
</reference>
<comment type="caution">
    <text evidence="1">The sequence shown here is derived from an EMBL/GenBank/DDBJ whole genome shotgun (WGS) entry which is preliminary data.</text>
</comment>